<protein>
    <recommendedName>
        <fullName evidence="3">3-hydroxylacyl-ACP dehydratase</fullName>
    </recommendedName>
</protein>
<sequence>MLVKLPHSGKMVLIDEILEYSSDSIKVRSVIKDDNAFLENDKFYTYKGIEMMAQSLGAFKGLNSSDDFSLGFLISIREFEIFKHELGIGDEVVVSSKVSMQDDNGFGVWQSSMRVKDELVASASLSVLSPSKEMFEGLKNE</sequence>
<dbReference type="RefSeq" id="WP_229931994.1">
    <property type="nucleotide sequence ID" value="NZ_CAJHOF010000001.1"/>
</dbReference>
<organism evidence="1 2">
    <name type="scientific">Campylobacter majalis</name>
    <dbReference type="NCBI Taxonomy" id="2790656"/>
    <lineage>
        <taxon>Bacteria</taxon>
        <taxon>Pseudomonadati</taxon>
        <taxon>Campylobacterota</taxon>
        <taxon>Epsilonproteobacteria</taxon>
        <taxon>Campylobacterales</taxon>
        <taxon>Campylobacteraceae</taxon>
        <taxon>Campylobacter</taxon>
    </lineage>
</organism>
<evidence type="ECO:0008006" key="3">
    <source>
        <dbReference type="Google" id="ProtNLM"/>
    </source>
</evidence>
<evidence type="ECO:0000313" key="1">
    <source>
        <dbReference type="EMBL" id="CAD7286956.1"/>
    </source>
</evidence>
<proteinExistence type="predicted"/>
<comment type="caution">
    <text evidence="1">The sequence shown here is derived from an EMBL/GenBank/DDBJ whole genome shotgun (WGS) entry which is preliminary data.</text>
</comment>
<dbReference type="Proteomes" id="UP000789803">
    <property type="component" value="Unassembled WGS sequence"/>
</dbReference>
<reference evidence="1 2" key="1">
    <citation type="submission" date="2020-11" db="EMBL/GenBank/DDBJ databases">
        <authorList>
            <person name="Peeters C."/>
        </authorList>
    </citation>
    <scope>NUCLEOTIDE SEQUENCE [LARGE SCALE GENOMIC DNA]</scope>
    <source>
        <strain evidence="1 2">LMG 7974</strain>
    </source>
</reference>
<dbReference type="InterPro" id="IPR016776">
    <property type="entry name" value="ApeP-like_dehydratase"/>
</dbReference>
<accession>A0ABM8Q2H3</accession>
<name>A0ABM8Q2H3_9BACT</name>
<dbReference type="Gene3D" id="3.10.129.10">
    <property type="entry name" value="Hotdog Thioesterase"/>
    <property type="match status" value="1"/>
</dbReference>
<gene>
    <name evidence="1" type="ORF">LMG7974_00168</name>
</gene>
<dbReference type="SUPFAM" id="SSF54637">
    <property type="entry name" value="Thioesterase/thiol ester dehydrase-isomerase"/>
    <property type="match status" value="1"/>
</dbReference>
<evidence type="ECO:0000313" key="2">
    <source>
        <dbReference type="Proteomes" id="UP000789803"/>
    </source>
</evidence>
<dbReference type="InterPro" id="IPR029069">
    <property type="entry name" value="HotDog_dom_sf"/>
</dbReference>
<keyword evidence="2" id="KW-1185">Reference proteome</keyword>
<dbReference type="EMBL" id="CAJHOF010000001">
    <property type="protein sequence ID" value="CAD7286956.1"/>
    <property type="molecule type" value="Genomic_DNA"/>
</dbReference>
<dbReference type="Pfam" id="PF22817">
    <property type="entry name" value="ApeP-like"/>
    <property type="match status" value="1"/>
</dbReference>